<feature type="compositionally biased region" description="Polar residues" evidence="1">
    <location>
        <begin position="146"/>
        <end position="160"/>
    </location>
</feature>
<sequence length="171" mass="18837">MSLVLIAALVVVVVLIVFGGVVLYFCSKRRKDQNAGTNPPYSVAMSNHLFKGDITKNELPCLNCRLIEMGDMACYQELCPQCGQEPPGKGEYLEQQKFSHLQKLEKAQSLAAEENEDAASEVAQCSKFLSKCNEGKTENPPYAVLKNQQGSDEPSQTVEMTESGERRSSVK</sequence>
<dbReference type="OrthoDB" id="10589736at2759"/>
<protein>
    <submittedName>
        <fullName evidence="3">Uncharacterized protein</fullName>
    </submittedName>
</protein>
<proteinExistence type="predicted"/>
<reference evidence="3 4" key="1">
    <citation type="journal article" date="2018" name="Nat. Ecol. Evol.">
        <title>Genomic signatures of mitonuclear coevolution across populations of Tigriopus californicus.</title>
        <authorList>
            <person name="Barreto F.S."/>
            <person name="Watson E.T."/>
            <person name="Lima T.G."/>
            <person name="Willett C.S."/>
            <person name="Edmands S."/>
            <person name="Li W."/>
            <person name="Burton R.S."/>
        </authorList>
    </citation>
    <scope>NUCLEOTIDE SEQUENCE [LARGE SCALE GENOMIC DNA]</scope>
    <source>
        <strain evidence="3 4">San Diego</strain>
    </source>
</reference>
<feature type="transmembrane region" description="Helical" evidence="2">
    <location>
        <begin position="6"/>
        <end position="26"/>
    </location>
</feature>
<gene>
    <name evidence="3" type="ORF">TCAL_09764</name>
</gene>
<dbReference type="EMBL" id="VCGU01000003">
    <property type="protein sequence ID" value="TRY77923.1"/>
    <property type="molecule type" value="Genomic_DNA"/>
</dbReference>
<keyword evidence="2" id="KW-0812">Transmembrane</keyword>
<comment type="caution">
    <text evidence="3">The sequence shown here is derived from an EMBL/GenBank/DDBJ whole genome shotgun (WGS) entry which is preliminary data.</text>
</comment>
<accession>A0A553PJS3</accession>
<dbReference type="Proteomes" id="UP000318571">
    <property type="component" value="Chromosome 11"/>
</dbReference>
<evidence type="ECO:0000313" key="3">
    <source>
        <dbReference type="EMBL" id="TRY77923.1"/>
    </source>
</evidence>
<keyword evidence="2" id="KW-0472">Membrane</keyword>
<evidence type="ECO:0000256" key="1">
    <source>
        <dbReference type="SAM" id="MobiDB-lite"/>
    </source>
</evidence>
<name>A0A553PJS3_TIGCA</name>
<feature type="region of interest" description="Disordered" evidence="1">
    <location>
        <begin position="133"/>
        <end position="171"/>
    </location>
</feature>
<keyword evidence="2" id="KW-1133">Transmembrane helix</keyword>
<organism evidence="3 4">
    <name type="scientific">Tigriopus californicus</name>
    <name type="common">Marine copepod</name>
    <dbReference type="NCBI Taxonomy" id="6832"/>
    <lineage>
        <taxon>Eukaryota</taxon>
        <taxon>Metazoa</taxon>
        <taxon>Ecdysozoa</taxon>
        <taxon>Arthropoda</taxon>
        <taxon>Crustacea</taxon>
        <taxon>Multicrustacea</taxon>
        <taxon>Hexanauplia</taxon>
        <taxon>Copepoda</taxon>
        <taxon>Harpacticoida</taxon>
        <taxon>Harpacticidae</taxon>
        <taxon>Tigriopus</taxon>
    </lineage>
</organism>
<evidence type="ECO:0000313" key="4">
    <source>
        <dbReference type="Proteomes" id="UP000318571"/>
    </source>
</evidence>
<evidence type="ECO:0000256" key="2">
    <source>
        <dbReference type="SAM" id="Phobius"/>
    </source>
</evidence>
<dbReference type="AlphaFoldDB" id="A0A553PJS3"/>
<keyword evidence="4" id="KW-1185">Reference proteome</keyword>